<protein>
    <submittedName>
        <fullName evidence="1">Uncharacterized protein</fullName>
    </submittedName>
</protein>
<reference evidence="1" key="1">
    <citation type="journal article" date="2023" name="Science">
        <title>Genome structures resolve the early diversification of teleost fishes.</title>
        <authorList>
            <person name="Parey E."/>
            <person name="Louis A."/>
            <person name="Montfort J."/>
            <person name="Bouchez O."/>
            <person name="Roques C."/>
            <person name="Iampietro C."/>
            <person name="Lluch J."/>
            <person name="Castinel A."/>
            <person name="Donnadieu C."/>
            <person name="Desvignes T."/>
            <person name="Floi Bucao C."/>
            <person name="Jouanno E."/>
            <person name="Wen M."/>
            <person name="Mejri S."/>
            <person name="Dirks R."/>
            <person name="Jansen H."/>
            <person name="Henkel C."/>
            <person name="Chen W.J."/>
            <person name="Zahm M."/>
            <person name="Cabau C."/>
            <person name="Klopp C."/>
            <person name="Thompson A.W."/>
            <person name="Robinson-Rechavi M."/>
            <person name="Braasch I."/>
            <person name="Lecointre G."/>
            <person name="Bobe J."/>
            <person name="Postlethwait J.H."/>
            <person name="Berthelot C."/>
            <person name="Roest Crollius H."/>
            <person name="Guiguen Y."/>
        </authorList>
    </citation>
    <scope>NUCLEOTIDE SEQUENCE</scope>
    <source>
        <strain evidence="1">NC1722</strain>
    </source>
</reference>
<dbReference type="AlphaFoldDB" id="A0AAD7S3M4"/>
<organism evidence="1 2">
    <name type="scientific">Aldrovandia affinis</name>
    <dbReference type="NCBI Taxonomy" id="143900"/>
    <lineage>
        <taxon>Eukaryota</taxon>
        <taxon>Metazoa</taxon>
        <taxon>Chordata</taxon>
        <taxon>Craniata</taxon>
        <taxon>Vertebrata</taxon>
        <taxon>Euteleostomi</taxon>
        <taxon>Actinopterygii</taxon>
        <taxon>Neopterygii</taxon>
        <taxon>Teleostei</taxon>
        <taxon>Notacanthiformes</taxon>
        <taxon>Halosauridae</taxon>
        <taxon>Aldrovandia</taxon>
    </lineage>
</organism>
<gene>
    <name evidence="1" type="ORF">AAFF_G00049060</name>
</gene>
<dbReference type="Proteomes" id="UP001221898">
    <property type="component" value="Unassembled WGS sequence"/>
</dbReference>
<sequence length="88" mass="9651">MPKYCLGLTAEGTSSHHPAAQLPSQKPFMVSRVVFLSESGCEACQDVSRCPHHSNPRECPEGPGATGASWDISEARQVRSKFKIHLTW</sequence>
<comment type="caution">
    <text evidence="1">The sequence shown here is derived from an EMBL/GenBank/DDBJ whole genome shotgun (WGS) entry which is preliminary data.</text>
</comment>
<proteinExistence type="predicted"/>
<evidence type="ECO:0000313" key="2">
    <source>
        <dbReference type="Proteomes" id="UP001221898"/>
    </source>
</evidence>
<keyword evidence="2" id="KW-1185">Reference proteome</keyword>
<name>A0AAD7S3M4_9TELE</name>
<dbReference type="EMBL" id="JAINUG010000129">
    <property type="protein sequence ID" value="KAJ8394101.1"/>
    <property type="molecule type" value="Genomic_DNA"/>
</dbReference>
<accession>A0AAD7S3M4</accession>
<evidence type="ECO:0000313" key="1">
    <source>
        <dbReference type="EMBL" id="KAJ8394101.1"/>
    </source>
</evidence>